<gene>
    <name evidence="6" type="ORF">TTRE_0000793001</name>
</gene>
<dbReference type="InterPro" id="IPR050861">
    <property type="entry name" value="Dihydroxyacetone_Kinase"/>
</dbReference>
<dbReference type="FunFam" id="3.40.50.10440:FF:000001">
    <property type="entry name" value="Dihydroxyacetone kinase, DhaK subunit"/>
    <property type="match status" value="1"/>
</dbReference>
<dbReference type="InterPro" id="IPR004006">
    <property type="entry name" value="DhaK_dom"/>
</dbReference>
<dbReference type="GO" id="GO:0050354">
    <property type="term" value="F:triokinase activity"/>
    <property type="evidence" value="ECO:0007669"/>
    <property type="project" value="UniProtKB-EC"/>
</dbReference>
<evidence type="ECO:0000256" key="4">
    <source>
        <dbReference type="ARBA" id="ARBA00048898"/>
    </source>
</evidence>
<dbReference type="AlphaFoldDB" id="A0A077ZGY6"/>
<comment type="catalytic activity">
    <reaction evidence="3">
        <text>D-glyceraldehyde + ATP = D-glyceraldehyde 3-phosphate + ADP + H(+)</text>
        <dbReference type="Rhea" id="RHEA:13941"/>
        <dbReference type="ChEBI" id="CHEBI:15378"/>
        <dbReference type="ChEBI" id="CHEBI:17378"/>
        <dbReference type="ChEBI" id="CHEBI:30616"/>
        <dbReference type="ChEBI" id="CHEBI:59776"/>
        <dbReference type="ChEBI" id="CHEBI:456216"/>
        <dbReference type="EC" id="2.7.1.28"/>
    </reaction>
</comment>
<keyword evidence="2" id="KW-0418">Kinase</keyword>
<dbReference type="Gene3D" id="3.40.50.10440">
    <property type="entry name" value="Dihydroxyacetone kinase, domain 1"/>
    <property type="match status" value="1"/>
</dbReference>
<dbReference type="FunFam" id="3.30.1180.20:FF:000002">
    <property type="entry name" value="Dihydroxyacetone kinase subunit DhaK"/>
    <property type="match status" value="1"/>
</dbReference>
<keyword evidence="7" id="KW-1185">Reference proteome</keyword>
<dbReference type="GO" id="GO:0004371">
    <property type="term" value="F:glycerone kinase activity"/>
    <property type="evidence" value="ECO:0007669"/>
    <property type="project" value="UniProtKB-EC"/>
</dbReference>
<reference evidence="6" key="2">
    <citation type="submission" date="2014-03" db="EMBL/GenBank/DDBJ databases">
        <title>The whipworm genome and dual-species transcriptomics of an intimate host-pathogen interaction.</title>
        <authorList>
            <person name="Foth B.J."/>
            <person name="Tsai I.J."/>
            <person name="Reid A.J."/>
            <person name="Bancroft A.J."/>
            <person name="Nichol S."/>
            <person name="Tracey A."/>
            <person name="Holroyd N."/>
            <person name="Cotton J.A."/>
            <person name="Stanley E.J."/>
            <person name="Zarowiecki M."/>
            <person name="Liu J.Z."/>
            <person name="Huckvale T."/>
            <person name="Cooper P.J."/>
            <person name="Grencis R.K."/>
            <person name="Berriman M."/>
        </authorList>
    </citation>
    <scope>NUCLEOTIDE SEQUENCE [LARGE SCALE GENOMIC DNA]</scope>
</reference>
<dbReference type="Pfam" id="PF02733">
    <property type="entry name" value="Dak1"/>
    <property type="match status" value="1"/>
</dbReference>
<dbReference type="InterPro" id="IPR012736">
    <property type="entry name" value="DhaK_1"/>
</dbReference>
<dbReference type="Gene3D" id="3.30.1180.20">
    <property type="entry name" value="Dihydroxyacetone kinase, domain 2"/>
    <property type="match status" value="1"/>
</dbReference>
<feature type="domain" description="DhaK" evidence="5">
    <location>
        <begin position="30"/>
        <end position="350"/>
    </location>
</feature>
<evidence type="ECO:0000313" key="6">
    <source>
        <dbReference type="EMBL" id="CDW59592.1"/>
    </source>
</evidence>
<dbReference type="SUPFAM" id="SSF82549">
    <property type="entry name" value="DAK1/DegV-like"/>
    <property type="match status" value="1"/>
</dbReference>
<evidence type="ECO:0000256" key="1">
    <source>
        <dbReference type="ARBA" id="ARBA00022679"/>
    </source>
</evidence>
<dbReference type="GO" id="GO:0005829">
    <property type="term" value="C:cytosol"/>
    <property type="evidence" value="ECO:0007669"/>
    <property type="project" value="TreeGrafter"/>
</dbReference>
<dbReference type="GO" id="GO:0019563">
    <property type="term" value="P:glycerol catabolic process"/>
    <property type="evidence" value="ECO:0007669"/>
    <property type="project" value="TreeGrafter"/>
</dbReference>
<dbReference type="NCBIfam" id="TIGR02363">
    <property type="entry name" value="dhaK1"/>
    <property type="match status" value="1"/>
</dbReference>
<dbReference type="PANTHER" id="PTHR28629">
    <property type="entry name" value="TRIOKINASE/FMN CYCLASE"/>
    <property type="match status" value="1"/>
</dbReference>
<dbReference type="Proteomes" id="UP000030665">
    <property type="component" value="Unassembled WGS sequence"/>
</dbReference>
<dbReference type="PROSITE" id="PS51481">
    <property type="entry name" value="DHAK"/>
    <property type="match status" value="1"/>
</dbReference>
<dbReference type="EMBL" id="HG806650">
    <property type="protein sequence ID" value="CDW59592.1"/>
    <property type="molecule type" value="Genomic_DNA"/>
</dbReference>
<organism evidence="6 7">
    <name type="scientific">Trichuris trichiura</name>
    <name type="common">Whipworm</name>
    <name type="synonym">Trichocephalus trichiurus</name>
    <dbReference type="NCBI Taxonomy" id="36087"/>
    <lineage>
        <taxon>Eukaryota</taxon>
        <taxon>Metazoa</taxon>
        <taxon>Ecdysozoa</taxon>
        <taxon>Nematoda</taxon>
        <taxon>Enoplea</taxon>
        <taxon>Dorylaimia</taxon>
        <taxon>Trichinellida</taxon>
        <taxon>Trichuridae</taxon>
        <taxon>Trichuris</taxon>
    </lineage>
</organism>
<evidence type="ECO:0000256" key="2">
    <source>
        <dbReference type="ARBA" id="ARBA00022777"/>
    </source>
</evidence>
<keyword evidence="1" id="KW-0808">Transferase</keyword>
<protein>
    <submittedName>
        <fullName evidence="6">Dak1 domain containing protein</fullName>
    </submittedName>
</protein>
<comment type="catalytic activity">
    <reaction evidence="4">
        <text>dihydroxyacetone + ATP = dihydroxyacetone phosphate + ADP + H(+)</text>
        <dbReference type="Rhea" id="RHEA:15773"/>
        <dbReference type="ChEBI" id="CHEBI:15378"/>
        <dbReference type="ChEBI" id="CHEBI:16016"/>
        <dbReference type="ChEBI" id="CHEBI:30616"/>
        <dbReference type="ChEBI" id="CHEBI:57642"/>
        <dbReference type="ChEBI" id="CHEBI:456216"/>
        <dbReference type="EC" id="2.7.1.29"/>
    </reaction>
</comment>
<dbReference type="STRING" id="36087.A0A077ZGY6"/>
<evidence type="ECO:0000313" key="7">
    <source>
        <dbReference type="Proteomes" id="UP000030665"/>
    </source>
</evidence>
<evidence type="ECO:0000256" key="3">
    <source>
        <dbReference type="ARBA" id="ARBA00047974"/>
    </source>
</evidence>
<sequence>MGYLKKIGHKIIKDKVIYKEEEQVKKIINDPKNVVEEMVSGLVGAYPDYVKQVPETLVVARSDDYDQVALVSGGGSGHEPSHAGFVGDGMLSAAVCGQVFTSPTPDQIHEAIKATDKGKGTLMIVKNYSGDVMNFDMAKDLAEMDGIEVDSVLVDDDIAVEDSTYTQGRRGVAGTVLVHKIIGGMAREGKSVAELASYGKELVKDIKTVGIALSGATVPEVGKPGFVLAEDEMEFGVGIHGEPGYRREKIKGSKEIAEEIIGKIKGEFNWKSGDKYGLFVNGMGATPLMELFILFNDAKAILAEEGIELTFSKVGNYMTSLEMAGASITLIKLDDERLRFLNEPVHTIAW</sequence>
<evidence type="ECO:0000259" key="5">
    <source>
        <dbReference type="PROSITE" id="PS51481"/>
    </source>
</evidence>
<name>A0A077ZGY6_TRITR</name>
<accession>A0A077ZGY6</accession>
<dbReference type="PANTHER" id="PTHR28629:SF4">
    <property type="entry name" value="TRIOKINASE_FMN CYCLASE"/>
    <property type="match status" value="1"/>
</dbReference>
<dbReference type="OrthoDB" id="1724672at2759"/>
<reference evidence="6" key="1">
    <citation type="submission" date="2014-01" db="EMBL/GenBank/DDBJ databases">
        <authorList>
            <person name="Aslett M."/>
        </authorList>
    </citation>
    <scope>NUCLEOTIDE SEQUENCE</scope>
</reference>
<proteinExistence type="predicted"/>